<protein>
    <submittedName>
        <fullName evidence="1">Uncharacterized protein</fullName>
    </submittedName>
</protein>
<gene>
    <name evidence="1" type="ORF">L2E82_18789</name>
</gene>
<name>A0ACB9FAU0_CICIN</name>
<evidence type="ECO:0000313" key="2">
    <source>
        <dbReference type="Proteomes" id="UP001055811"/>
    </source>
</evidence>
<comment type="caution">
    <text evidence="1">The sequence shown here is derived from an EMBL/GenBank/DDBJ whole genome shotgun (WGS) entry which is preliminary data.</text>
</comment>
<accession>A0ACB9FAU0</accession>
<dbReference type="EMBL" id="CM042011">
    <property type="protein sequence ID" value="KAI3768255.1"/>
    <property type="molecule type" value="Genomic_DNA"/>
</dbReference>
<keyword evidence="2" id="KW-1185">Reference proteome</keyword>
<reference evidence="2" key="1">
    <citation type="journal article" date="2022" name="Mol. Ecol. Resour.">
        <title>The genomes of chicory, endive, great burdock and yacon provide insights into Asteraceae palaeo-polyploidization history and plant inulin production.</title>
        <authorList>
            <person name="Fan W."/>
            <person name="Wang S."/>
            <person name="Wang H."/>
            <person name="Wang A."/>
            <person name="Jiang F."/>
            <person name="Liu H."/>
            <person name="Zhao H."/>
            <person name="Xu D."/>
            <person name="Zhang Y."/>
        </authorList>
    </citation>
    <scope>NUCLEOTIDE SEQUENCE [LARGE SCALE GENOMIC DNA]</scope>
    <source>
        <strain evidence="2">cv. Punajuju</strain>
    </source>
</reference>
<reference evidence="1 2" key="2">
    <citation type="journal article" date="2022" name="Mol. Ecol. Resour.">
        <title>The genomes of chicory, endive, great burdock and yacon provide insights into Asteraceae paleo-polyploidization history and plant inulin production.</title>
        <authorList>
            <person name="Fan W."/>
            <person name="Wang S."/>
            <person name="Wang H."/>
            <person name="Wang A."/>
            <person name="Jiang F."/>
            <person name="Liu H."/>
            <person name="Zhao H."/>
            <person name="Xu D."/>
            <person name="Zhang Y."/>
        </authorList>
    </citation>
    <scope>NUCLEOTIDE SEQUENCE [LARGE SCALE GENOMIC DNA]</scope>
    <source>
        <strain evidence="2">cv. Punajuju</strain>
        <tissue evidence="1">Leaves</tissue>
    </source>
</reference>
<sequence>MSTAPTSFASPPSEAPASSIAAAVVLLTDFSHNFDEGNSALFMFFRFLCFESQPSSGTTSDFWFKQDEIVVGLRN</sequence>
<organism evidence="1 2">
    <name type="scientific">Cichorium intybus</name>
    <name type="common">Chicory</name>
    <dbReference type="NCBI Taxonomy" id="13427"/>
    <lineage>
        <taxon>Eukaryota</taxon>
        <taxon>Viridiplantae</taxon>
        <taxon>Streptophyta</taxon>
        <taxon>Embryophyta</taxon>
        <taxon>Tracheophyta</taxon>
        <taxon>Spermatophyta</taxon>
        <taxon>Magnoliopsida</taxon>
        <taxon>eudicotyledons</taxon>
        <taxon>Gunneridae</taxon>
        <taxon>Pentapetalae</taxon>
        <taxon>asterids</taxon>
        <taxon>campanulids</taxon>
        <taxon>Asterales</taxon>
        <taxon>Asteraceae</taxon>
        <taxon>Cichorioideae</taxon>
        <taxon>Cichorieae</taxon>
        <taxon>Cichoriinae</taxon>
        <taxon>Cichorium</taxon>
    </lineage>
</organism>
<proteinExistence type="predicted"/>
<evidence type="ECO:0000313" key="1">
    <source>
        <dbReference type="EMBL" id="KAI3768255.1"/>
    </source>
</evidence>
<dbReference type="Proteomes" id="UP001055811">
    <property type="component" value="Linkage Group LG03"/>
</dbReference>